<evidence type="ECO:0000256" key="2">
    <source>
        <dbReference type="ARBA" id="ARBA00006206"/>
    </source>
</evidence>
<comment type="pathway">
    <text evidence="1 5">Carbohydrate metabolism; hexose metabolism.</text>
</comment>
<comment type="catalytic activity">
    <reaction evidence="5">
        <text>alpha-D-glucose = beta-D-glucose</text>
        <dbReference type="Rhea" id="RHEA:10264"/>
        <dbReference type="ChEBI" id="CHEBI:15903"/>
        <dbReference type="ChEBI" id="CHEBI:17925"/>
        <dbReference type="EC" id="5.1.3.3"/>
    </reaction>
</comment>
<dbReference type="InterPro" id="IPR047215">
    <property type="entry name" value="Galactose_mutarotase-like"/>
</dbReference>
<dbReference type="PANTHER" id="PTHR10091:SF0">
    <property type="entry name" value="GALACTOSE MUTAROTASE"/>
    <property type="match status" value="1"/>
</dbReference>
<dbReference type="InterPro" id="IPR015443">
    <property type="entry name" value="Aldose_1-epimerase"/>
</dbReference>
<comment type="similarity">
    <text evidence="2 5">Belongs to the aldose epimerase family.</text>
</comment>
<dbReference type="SUPFAM" id="SSF74650">
    <property type="entry name" value="Galactose mutarotase-like"/>
    <property type="match status" value="1"/>
</dbReference>
<proteinExistence type="inferred from homology"/>
<dbReference type="CDD" id="cd09019">
    <property type="entry name" value="galactose_mutarotase_like"/>
    <property type="match status" value="1"/>
</dbReference>
<organism evidence="6 7">
    <name type="scientific">Desulfofustis limnaeus</name>
    <dbReference type="NCBI Taxonomy" id="2740163"/>
    <lineage>
        <taxon>Bacteria</taxon>
        <taxon>Pseudomonadati</taxon>
        <taxon>Thermodesulfobacteriota</taxon>
        <taxon>Desulfobulbia</taxon>
        <taxon>Desulfobulbales</taxon>
        <taxon>Desulfocapsaceae</taxon>
        <taxon>Desulfofustis</taxon>
    </lineage>
</organism>
<dbReference type="InterPro" id="IPR008183">
    <property type="entry name" value="Aldose_1/G6P_1-epimerase"/>
</dbReference>
<dbReference type="PIRSF" id="PIRSF005096">
    <property type="entry name" value="GALM"/>
    <property type="match status" value="1"/>
</dbReference>
<dbReference type="InterPro" id="IPR014718">
    <property type="entry name" value="GH-type_carb-bd"/>
</dbReference>
<dbReference type="InterPro" id="IPR011013">
    <property type="entry name" value="Gal_mutarotase_sf_dom"/>
</dbReference>
<evidence type="ECO:0000256" key="4">
    <source>
        <dbReference type="ARBA" id="ARBA00023277"/>
    </source>
</evidence>
<dbReference type="Gene3D" id="2.70.98.10">
    <property type="match status" value="1"/>
</dbReference>
<evidence type="ECO:0000256" key="3">
    <source>
        <dbReference type="ARBA" id="ARBA00023235"/>
    </source>
</evidence>
<dbReference type="EMBL" id="AP025516">
    <property type="protein sequence ID" value="BDD88794.1"/>
    <property type="molecule type" value="Genomic_DNA"/>
</dbReference>
<protein>
    <recommendedName>
        <fullName evidence="5">Aldose 1-epimerase</fullName>
        <ecNumber evidence="5">5.1.3.3</ecNumber>
    </recommendedName>
</protein>
<gene>
    <name evidence="6" type="primary">galM</name>
    <name evidence="6" type="ORF">DPPLL_31590</name>
</gene>
<dbReference type="Proteomes" id="UP000830055">
    <property type="component" value="Chromosome"/>
</dbReference>
<evidence type="ECO:0000256" key="1">
    <source>
        <dbReference type="ARBA" id="ARBA00005028"/>
    </source>
</evidence>
<keyword evidence="3 5" id="KW-0413">Isomerase</keyword>
<reference evidence="6 7" key="1">
    <citation type="submission" date="2022-01" db="EMBL/GenBank/DDBJ databases">
        <title>Desulfofustis limnae sp. nov., a novel mesophilic sulfate-reducing bacterium isolated from marsh soil.</title>
        <authorList>
            <person name="Watanabe M."/>
            <person name="Takahashi A."/>
            <person name="Kojima H."/>
            <person name="Fukui M."/>
        </authorList>
    </citation>
    <scope>NUCLEOTIDE SEQUENCE [LARGE SCALE GENOMIC DNA]</scope>
    <source>
        <strain evidence="6 7">PPLL</strain>
    </source>
</reference>
<evidence type="ECO:0000313" key="7">
    <source>
        <dbReference type="Proteomes" id="UP000830055"/>
    </source>
</evidence>
<keyword evidence="4 5" id="KW-0119">Carbohydrate metabolism</keyword>
<dbReference type="EC" id="5.1.3.3" evidence="5"/>
<accession>A0ABM7WCP8</accession>
<dbReference type="Pfam" id="PF01263">
    <property type="entry name" value="Aldose_epim"/>
    <property type="match status" value="1"/>
</dbReference>
<keyword evidence="7" id="KW-1185">Reference proteome</keyword>
<dbReference type="RefSeq" id="WP_284152129.1">
    <property type="nucleotide sequence ID" value="NZ_AP025516.1"/>
</dbReference>
<dbReference type="PANTHER" id="PTHR10091">
    <property type="entry name" value="ALDOSE-1-EPIMERASE"/>
    <property type="match status" value="1"/>
</dbReference>
<sequence length="357" mass="38394">MHLIRKPYGSHQGRDIDLYTISNDGGLVVSLTTFGGTITSIRVPDRFGRPINVLQGRASLAEYREDPACLGAVIGRCADCINSASFKIDGVSYALSANCGRHHLHGGFAGFAKKVWEALPIRESRGCGVQLSLTSPDGDEGYPGTVDVQALYLLTPDSRLIVEFTAASDRATAINLTQNLCLNLAGGGPVDEHHLRIHASGHVPVNGERLPLGTLKRVDGTLLDLRAFRSMGLLRADLKEQLGDTGCLSLYFALTNGGDAGTEAAALVHPASGRSVTIRTSQPCLHLRSGFPCCRGEETDDSAPIKGDEAVCLLMQHFPDSPNQRAFPSVILPSGRRYRQSTSFHFQVVSPDRRHGL</sequence>
<name>A0ABM7WCP8_9BACT</name>
<evidence type="ECO:0000313" key="6">
    <source>
        <dbReference type="EMBL" id="BDD88794.1"/>
    </source>
</evidence>
<evidence type="ECO:0000256" key="5">
    <source>
        <dbReference type="PIRNR" id="PIRNR005096"/>
    </source>
</evidence>